<organism evidence="1 2">
    <name type="scientific">Caenimonas terrae</name>
    <dbReference type="NCBI Taxonomy" id="696074"/>
    <lineage>
        <taxon>Bacteria</taxon>
        <taxon>Pseudomonadati</taxon>
        <taxon>Pseudomonadota</taxon>
        <taxon>Betaproteobacteria</taxon>
        <taxon>Burkholderiales</taxon>
        <taxon>Comamonadaceae</taxon>
        <taxon>Caenimonas</taxon>
    </lineage>
</organism>
<dbReference type="EMBL" id="JBHSMF010000015">
    <property type="protein sequence ID" value="MFC5500508.1"/>
    <property type="molecule type" value="Genomic_DNA"/>
</dbReference>
<evidence type="ECO:0000313" key="1">
    <source>
        <dbReference type="EMBL" id="MFC5500508.1"/>
    </source>
</evidence>
<comment type="caution">
    <text evidence="1">The sequence shown here is derived from an EMBL/GenBank/DDBJ whole genome shotgun (WGS) entry which is preliminary data.</text>
</comment>
<protein>
    <submittedName>
        <fullName evidence="1">Type II secretion system protein GspK</fullName>
    </submittedName>
</protein>
<evidence type="ECO:0000313" key="2">
    <source>
        <dbReference type="Proteomes" id="UP001596037"/>
    </source>
</evidence>
<dbReference type="RefSeq" id="WP_376852755.1">
    <property type="nucleotide sequence ID" value="NZ_JBHSMF010000015.1"/>
</dbReference>
<dbReference type="Proteomes" id="UP001596037">
    <property type="component" value="Unassembled WGS sequence"/>
</dbReference>
<gene>
    <name evidence="1" type="ORF">ACFPOE_23400</name>
</gene>
<keyword evidence="2" id="KW-1185">Reference proteome</keyword>
<accession>A0ABW0NKQ2</accession>
<reference evidence="2" key="1">
    <citation type="journal article" date="2019" name="Int. J. Syst. Evol. Microbiol.">
        <title>The Global Catalogue of Microorganisms (GCM) 10K type strain sequencing project: providing services to taxonomists for standard genome sequencing and annotation.</title>
        <authorList>
            <consortium name="The Broad Institute Genomics Platform"/>
            <consortium name="The Broad Institute Genome Sequencing Center for Infectious Disease"/>
            <person name="Wu L."/>
            <person name="Ma J."/>
        </authorList>
    </citation>
    <scope>NUCLEOTIDE SEQUENCE [LARGE SCALE GENOMIC DNA]</scope>
    <source>
        <strain evidence="2">CCUG 57401</strain>
    </source>
</reference>
<sequence>MALVAVLWIVAALSILVTGMVQAHRDEIRLVASARQTVQGSALGNAAVQLVLQQMAARTEPVARLSRIDVEFAGQTIPVEVTPLNGLIDLNRAPEALLAALFTVAGKLAPDAAAGLAKALVAARAAGPLTQRGPRFEAVEDLLQLPGVDFGLYARLSPLVTTDALGGGRVNPMAAPEGVLLVLSDGDVARAARIAAGRDGGGPGVDTTDLPAQFVDTVATTRFRLVAQVPLPDGRRLLSSRLAETGKLAADGVPWRIFQAEDRFDQAPATMN</sequence>
<proteinExistence type="predicted"/>
<name>A0ABW0NKQ2_9BURK</name>